<sequence length="364" mass="40737">MPRGAVLTEVERDQILALRKDNFSLQAIADALHRSKTVVHAFLKDPDNYNTKKRSGRPRLLDEQARTRLLQAAAKGQKSAAQLASELALGVKRRTIQRELQRARQQQQVRRSVMFGVADDSENATEPAPVQIPTARRLTTPVLSQEVQEQRMQWAQRMLKDGTVWDNVVFSGEKQFNLDGPDPFVSHWSGLQSEGDAFRWSKGVDGTTESSVVVWLAFSALGKAKITFLSSPHDPFSYQQTLTTCLFPLSDDTLDGNYLFQHDVDAVRHSPAVTEFLTDLNVKLIEWPSYGADVNPIEDVWAAIAQVVYVNGMTYQNLDELKQATALAWDSVRLETLGMLVATMPQRCTNLVDRRGRLSAGTIV</sequence>
<dbReference type="SUPFAM" id="SSF46689">
    <property type="entry name" value="Homeodomain-like"/>
    <property type="match status" value="1"/>
</dbReference>
<dbReference type="Gene3D" id="3.30.420.10">
    <property type="entry name" value="Ribonuclease H-like superfamily/Ribonuclease H"/>
    <property type="match status" value="1"/>
</dbReference>
<evidence type="ECO:0000313" key="2">
    <source>
        <dbReference type="EMBL" id="DAZ92395.1"/>
    </source>
</evidence>
<dbReference type="Pfam" id="PF11427">
    <property type="entry name" value="HTH_Tnp_Tc3_1"/>
    <property type="match status" value="1"/>
</dbReference>
<evidence type="ECO:0000259" key="1">
    <source>
        <dbReference type="Pfam" id="PF11427"/>
    </source>
</evidence>
<name>A0AAV2YDR8_9STRA</name>
<organism evidence="2 3">
    <name type="scientific">Lagenidium giganteum</name>
    <dbReference type="NCBI Taxonomy" id="4803"/>
    <lineage>
        <taxon>Eukaryota</taxon>
        <taxon>Sar</taxon>
        <taxon>Stramenopiles</taxon>
        <taxon>Oomycota</taxon>
        <taxon>Peronosporomycetes</taxon>
        <taxon>Pythiales</taxon>
        <taxon>Pythiaceae</taxon>
    </lineage>
</organism>
<protein>
    <recommendedName>
        <fullName evidence="1">Tc3 transposase DNA binding domain-containing protein</fullName>
    </recommendedName>
</protein>
<dbReference type="PANTHER" id="PTHR23022:SF129">
    <property type="entry name" value="TRANSPOSABLE ELEMENT TC3 TRANSPOSASE"/>
    <property type="match status" value="1"/>
</dbReference>
<reference evidence="2" key="1">
    <citation type="submission" date="2022-11" db="EMBL/GenBank/DDBJ databases">
        <authorList>
            <person name="Morgan W.R."/>
            <person name="Tartar A."/>
        </authorList>
    </citation>
    <scope>NUCLEOTIDE SEQUENCE</scope>
    <source>
        <strain evidence="2">ARSEF 373</strain>
    </source>
</reference>
<proteinExistence type="predicted"/>
<dbReference type="InterPro" id="IPR009057">
    <property type="entry name" value="Homeodomain-like_sf"/>
</dbReference>
<dbReference type="InterPro" id="IPR052338">
    <property type="entry name" value="Transposase_5"/>
</dbReference>
<dbReference type="PANTHER" id="PTHR23022">
    <property type="entry name" value="TRANSPOSABLE ELEMENT-RELATED"/>
    <property type="match status" value="1"/>
</dbReference>
<comment type="caution">
    <text evidence="2">The sequence shown here is derived from an EMBL/GenBank/DDBJ whole genome shotgun (WGS) entry which is preliminary data.</text>
</comment>
<dbReference type="EMBL" id="DAKRPA010000437">
    <property type="protein sequence ID" value="DAZ92395.1"/>
    <property type="molecule type" value="Genomic_DNA"/>
</dbReference>
<dbReference type="Gene3D" id="1.10.10.60">
    <property type="entry name" value="Homeodomain-like"/>
    <property type="match status" value="1"/>
</dbReference>
<keyword evidence="3" id="KW-1185">Reference proteome</keyword>
<feature type="domain" description="Tc3 transposase DNA binding" evidence="1">
    <location>
        <begin position="3"/>
        <end position="51"/>
    </location>
</feature>
<dbReference type="Proteomes" id="UP001146120">
    <property type="component" value="Unassembled WGS sequence"/>
</dbReference>
<dbReference type="GO" id="GO:0003677">
    <property type="term" value="F:DNA binding"/>
    <property type="evidence" value="ECO:0007669"/>
    <property type="project" value="InterPro"/>
</dbReference>
<reference evidence="2" key="2">
    <citation type="journal article" date="2023" name="Microbiol Resour">
        <title>Decontamination and Annotation of the Draft Genome Sequence of the Oomycete Lagenidium giganteum ARSEF 373.</title>
        <authorList>
            <person name="Morgan W.R."/>
            <person name="Tartar A."/>
        </authorList>
    </citation>
    <scope>NUCLEOTIDE SEQUENCE</scope>
    <source>
        <strain evidence="2">ARSEF 373</strain>
    </source>
</reference>
<accession>A0AAV2YDR8</accession>
<dbReference type="AlphaFoldDB" id="A0AAV2YDR8"/>
<evidence type="ECO:0000313" key="3">
    <source>
        <dbReference type="Proteomes" id="UP001146120"/>
    </source>
</evidence>
<dbReference type="InterPro" id="IPR036397">
    <property type="entry name" value="RNaseH_sf"/>
</dbReference>
<gene>
    <name evidence="2" type="ORF">N0F65_003778</name>
</gene>
<dbReference type="InterPro" id="IPR025898">
    <property type="entry name" value="Tc3_transposase_DNA-bd_dom"/>
</dbReference>